<evidence type="ECO:0000256" key="1">
    <source>
        <dbReference type="SAM" id="MobiDB-lite"/>
    </source>
</evidence>
<feature type="compositionally biased region" description="Basic residues" evidence="1">
    <location>
        <begin position="138"/>
        <end position="154"/>
    </location>
</feature>
<dbReference type="AlphaFoldDB" id="A0A9Q4F0E7"/>
<accession>A0A9Q4F0E7</accession>
<feature type="region of interest" description="Disordered" evidence="1">
    <location>
        <begin position="128"/>
        <end position="154"/>
    </location>
</feature>
<organism evidence="2 3">
    <name type="scientific">Mediterraneibacter gnavus</name>
    <name type="common">Ruminococcus gnavus</name>
    <dbReference type="NCBI Taxonomy" id="33038"/>
    <lineage>
        <taxon>Bacteria</taxon>
        <taxon>Bacillati</taxon>
        <taxon>Bacillota</taxon>
        <taxon>Clostridia</taxon>
        <taxon>Lachnospirales</taxon>
        <taxon>Lachnospiraceae</taxon>
        <taxon>Mediterraneibacter</taxon>
    </lineage>
</organism>
<dbReference type="EMBL" id="JAPRAY010000003">
    <property type="protein sequence ID" value="MCZ0666637.1"/>
    <property type="molecule type" value="Genomic_DNA"/>
</dbReference>
<feature type="compositionally biased region" description="Basic and acidic residues" evidence="1">
    <location>
        <begin position="128"/>
        <end position="137"/>
    </location>
</feature>
<dbReference type="Proteomes" id="UP001079535">
    <property type="component" value="Unassembled WGS sequence"/>
</dbReference>
<sequence>MKEDFYKVKTTYNLCKEMCSGIGLEISKSSVYEDNNNIEISSFEILFPNKVIRVDFSDNTQEKVVCDDKDKFDLQRGLFVALSKKMYKDKYTLEGIEHMATELSYQKKYVKMVDKAIKEHDRKLVEEENKKHEEAMKKRLAHDRKVKRDKKKRERAINIQKEAYVRAMKEIGDLHKENEKGE</sequence>
<protein>
    <submittedName>
        <fullName evidence="2">Uncharacterized protein</fullName>
    </submittedName>
</protein>
<reference evidence="2" key="1">
    <citation type="submission" date="2022-11" db="EMBL/GenBank/DDBJ databases">
        <title>Temperate bacteriophages infecting mucin-degrading bacterium Ruminococcus gnavus from the human gut.</title>
        <authorList>
            <person name="Buttimer C."/>
        </authorList>
    </citation>
    <scope>NUCLEOTIDE SEQUENCE</scope>
    <source>
        <strain evidence="2">CCUG 49994</strain>
    </source>
</reference>
<gene>
    <name evidence="2" type="ORF">OZZ17_03680</name>
</gene>
<evidence type="ECO:0000313" key="3">
    <source>
        <dbReference type="Proteomes" id="UP001079535"/>
    </source>
</evidence>
<dbReference type="RefSeq" id="WP_268803413.1">
    <property type="nucleotide sequence ID" value="NZ_JAPRAY010000003.1"/>
</dbReference>
<name>A0A9Q4F0E7_MEDGN</name>
<evidence type="ECO:0000313" key="2">
    <source>
        <dbReference type="EMBL" id="MCZ0666637.1"/>
    </source>
</evidence>
<proteinExistence type="predicted"/>
<comment type="caution">
    <text evidence="2">The sequence shown here is derived from an EMBL/GenBank/DDBJ whole genome shotgun (WGS) entry which is preliminary data.</text>
</comment>